<reference evidence="3 4" key="1">
    <citation type="submission" date="2018-01" db="EMBL/GenBank/DDBJ databases">
        <title>Halomonas endophytica sp. nov., isolated from storage liquid in the stems of Populus euphratica.</title>
        <authorList>
            <person name="Chen C."/>
        </authorList>
    </citation>
    <scope>NUCLEOTIDE SEQUENCE [LARGE SCALE GENOMIC DNA]</scope>
    <source>
        <strain evidence="3 4">DSM 26881</strain>
    </source>
</reference>
<dbReference type="InterPro" id="IPR025513">
    <property type="entry name" value="DUF4401"/>
</dbReference>
<feature type="transmembrane region" description="Helical" evidence="1">
    <location>
        <begin position="65"/>
        <end position="82"/>
    </location>
</feature>
<feature type="transmembrane region" description="Helical" evidence="1">
    <location>
        <begin position="40"/>
        <end position="59"/>
    </location>
</feature>
<dbReference type="Pfam" id="PF14351">
    <property type="entry name" value="DUF4401"/>
    <property type="match status" value="1"/>
</dbReference>
<gene>
    <name evidence="3" type="ORF">C1H66_00470</name>
</gene>
<keyword evidence="4" id="KW-1185">Reference proteome</keyword>
<feature type="transmembrane region" description="Helical" evidence="1">
    <location>
        <begin position="228"/>
        <end position="249"/>
    </location>
</feature>
<feature type="transmembrane region" description="Helical" evidence="1">
    <location>
        <begin position="255"/>
        <end position="274"/>
    </location>
</feature>
<keyword evidence="1" id="KW-0472">Membrane</keyword>
<feature type="domain" description="DUF4401" evidence="2">
    <location>
        <begin position="31"/>
        <end position="343"/>
    </location>
</feature>
<feature type="transmembrane region" description="Helical" evidence="1">
    <location>
        <begin position="94"/>
        <end position="114"/>
    </location>
</feature>
<feature type="transmembrane region" description="Helical" evidence="1">
    <location>
        <begin position="150"/>
        <end position="177"/>
    </location>
</feature>
<feature type="transmembrane region" description="Helical" evidence="1">
    <location>
        <begin position="286"/>
        <end position="316"/>
    </location>
</feature>
<dbReference type="Proteomes" id="UP000235346">
    <property type="component" value="Unassembled WGS sequence"/>
</dbReference>
<keyword evidence="1" id="KW-1133">Transmembrane helix</keyword>
<organism evidence="3 4">
    <name type="scientific">Halomonas heilongjiangensis</name>
    <dbReference type="NCBI Taxonomy" id="1387883"/>
    <lineage>
        <taxon>Bacteria</taxon>
        <taxon>Pseudomonadati</taxon>
        <taxon>Pseudomonadota</taxon>
        <taxon>Gammaproteobacteria</taxon>
        <taxon>Oceanospirillales</taxon>
        <taxon>Halomonadaceae</taxon>
        <taxon>Halomonas</taxon>
    </lineage>
</organism>
<dbReference type="OrthoDB" id="8527955at2"/>
<keyword evidence="1" id="KW-0812">Transmembrane</keyword>
<feature type="transmembrane region" description="Helical" evidence="1">
    <location>
        <begin position="120"/>
        <end position="138"/>
    </location>
</feature>
<evidence type="ECO:0000259" key="2">
    <source>
        <dbReference type="Pfam" id="PF14351"/>
    </source>
</evidence>
<accession>A0A2N7TVF8</accession>
<evidence type="ECO:0000313" key="3">
    <source>
        <dbReference type="EMBL" id="PMR72160.1"/>
    </source>
</evidence>
<sequence>MGRSMTPLKDQLAQAGISVTQGDGEPALETPWFVRTLQAISGWLAAVFLMGFIALGAAFVIESSVASAALGLAMIAGAYALLRMAPGDFVEHLALAASLAGQLLVAWALGSALGDMTTSFWWGLLGLQAVLALAMPSLTHRTFSAFAASLALYLALAESGVPHVAGGLVLLALTGIWLNEFRWPARLRPVQAWGHGLLLGLLAIQAAGSSGQSLLLGRYYPGGGPAWLGPWVGEALGALALLLLLRHVFQRHAQAIAPSVRVAAYGAVAGLMLVSLQAHGLTQGAVVVALGFAIGNRLVMGLGVLSLLFAIGGYYYWLEVTLLTKALTLLALGALLLAIRWAMRHGWRGGQGDDARGGEAEDTGR</sequence>
<evidence type="ECO:0000313" key="4">
    <source>
        <dbReference type="Proteomes" id="UP000235346"/>
    </source>
</evidence>
<feature type="transmembrane region" description="Helical" evidence="1">
    <location>
        <begin position="322"/>
        <end position="342"/>
    </location>
</feature>
<dbReference type="AlphaFoldDB" id="A0A2N7TVF8"/>
<feature type="transmembrane region" description="Helical" evidence="1">
    <location>
        <begin position="197"/>
        <end position="216"/>
    </location>
</feature>
<protein>
    <submittedName>
        <fullName evidence="3">DUF4401 domain-containing protein</fullName>
    </submittedName>
</protein>
<evidence type="ECO:0000256" key="1">
    <source>
        <dbReference type="SAM" id="Phobius"/>
    </source>
</evidence>
<dbReference type="EMBL" id="PNRE01000003">
    <property type="protein sequence ID" value="PMR72160.1"/>
    <property type="molecule type" value="Genomic_DNA"/>
</dbReference>
<comment type="caution">
    <text evidence="3">The sequence shown here is derived from an EMBL/GenBank/DDBJ whole genome shotgun (WGS) entry which is preliminary data.</text>
</comment>
<name>A0A2N7TVF8_9GAMM</name>
<proteinExistence type="predicted"/>